<keyword evidence="2" id="KW-0808">Transferase</keyword>
<dbReference type="SUPFAM" id="SSF53448">
    <property type="entry name" value="Nucleotide-diphospho-sugar transferases"/>
    <property type="match status" value="1"/>
</dbReference>
<dbReference type="Pfam" id="PF00535">
    <property type="entry name" value="Glycos_transf_2"/>
    <property type="match status" value="1"/>
</dbReference>
<dbReference type="Gene3D" id="3.90.550.10">
    <property type="entry name" value="Spore Coat Polysaccharide Biosynthesis Protein SpsA, Chain A"/>
    <property type="match status" value="1"/>
</dbReference>
<dbReference type="OrthoDB" id="9802649at2"/>
<dbReference type="EMBL" id="CP000927">
    <property type="protein sequence ID" value="ABZ71844.1"/>
    <property type="molecule type" value="Genomic_DNA"/>
</dbReference>
<dbReference type="InterPro" id="IPR001173">
    <property type="entry name" value="Glyco_trans_2-like"/>
</dbReference>
<gene>
    <name evidence="2" type="ordered locus">Caul_2717</name>
</gene>
<protein>
    <submittedName>
        <fullName evidence="2">Glycosyl transferase family 2</fullName>
    </submittedName>
</protein>
<dbReference type="InterPro" id="IPR029044">
    <property type="entry name" value="Nucleotide-diphossugar_trans"/>
</dbReference>
<evidence type="ECO:0000313" key="2">
    <source>
        <dbReference type="EMBL" id="ABZ71844.1"/>
    </source>
</evidence>
<proteinExistence type="predicted"/>
<accession>B0SY97</accession>
<dbReference type="AlphaFoldDB" id="B0SY97"/>
<feature type="domain" description="Glycosyltransferase 2-like" evidence="1">
    <location>
        <begin position="23"/>
        <end position="149"/>
    </location>
</feature>
<dbReference type="STRING" id="366602.Caul_2717"/>
<evidence type="ECO:0000259" key="1">
    <source>
        <dbReference type="Pfam" id="PF00535"/>
    </source>
</evidence>
<organism evidence="2">
    <name type="scientific">Caulobacter sp. (strain K31)</name>
    <dbReference type="NCBI Taxonomy" id="366602"/>
    <lineage>
        <taxon>Bacteria</taxon>
        <taxon>Pseudomonadati</taxon>
        <taxon>Pseudomonadota</taxon>
        <taxon>Alphaproteobacteria</taxon>
        <taxon>Caulobacterales</taxon>
        <taxon>Caulobacteraceae</taxon>
        <taxon>Caulobacter</taxon>
    </lineage>
</organism>
<name>B0SY97_CAUSK</name>
<dbReference type="CAZy" id="GT2">
    <property type="family name" value="Glycosyltransferase Family 2"/>
</dbReference>
<dbReference type="KEGG" id="cak:Caul_2717"/>
<dbReference type="eggNOG" id="COG0463">
    <property type="taxonomic scope" value="Bacteria"/>
</dbReference>
<dbReference type="HOGENOM" id="CLU_732976_0_0_5"/>
<dbReference type="GO" id="GO:0016740">
    <property type="term" value="F:transferase activity"/>
    <property type="evidence" value="ECO:0007669"/>
    <property type="project" value="UniProtKB-KW"/>
</dbReference>
<reference evidence="2" key="1">
    <citation type="submission" date="2008-01" db="EMBL/GenBank/DDBJ databases">
        <title>Complete sequence of chromosome of Caulobacter sp. K31.</title>
        <authorList>
            <consortium name="US DOE Joint Genome Institute"/>
            <person name="Copeland A."/>
            <person name="Lucas S."/>
            <person name="Lapidus A."/>
            <person name="Barry K."/>
            <person name="Glavina del Rio T."/>
            <person name="Dalin E."/>
            <person name="Tice H."/>
            <person name="Pitluck S."/>
            <person name="Bruce D."/>
            <person name="Goodwin L."/>
            <person name="Thompson L.S."/>
            <person name="Brettin T."/>
            <person name="Detter J.C."/>
            <person name="Han C."/>
            <person name="Schmutz J."/>
            <person name="Larimer F."/>
            <person name="Land M."/>
            <person name="Hauser L."/>
            <person name="Kyrpides N."/>
            <person name="Kim E."/>
            <person name="Stephens C."/>
            <person name="Richardson P."/>
        </authorList>
    </citation>
    <scope>NUCLEOTIDE SEQUENCE [LARGE SCALE GENOMIC DNA]</scope>
    <source>
        <strain evidence="2">K31</strain>
    </source>
</reference>
<dbReference type="CDD" id="cd00761">
    <property type="entry name" value="Glyco_tranf_GTA_type"/>
    <property type="match status" value="1"/>
</dbReference>
<sequence>MSKLECALSDSLIRPVTQTPVLSIVIPSYHRPDELQLTVQSIADQLQGGLEDKVEILISDNASGPDTIGAIQALAERYDRLSYMINARDEGGFFNFFAAPWRARGRYTWVFGSDDVLLDGGVASVVEILEREAPSFLTLNKRAANANLSEVLYNELNIVPDRRFDTFIDLFCAFGMNQLAFVSAQIENTEAARKLDPEPYLRTDSRHPHVAAFLEKHAYAPSYYSSANHLVHRVENSPMLDYNAGNFFDYGATFPRLLIDVMEKVGAPLALFEKISGYRRVASYDPPEVTFVDTIFENILRGLSAGKYLGVGHRRALESALVHCRPDRMGQFAELWKYNVRLIDMERQSKAAGDSLMVAQQKALGTSELFKSPTHQP</sequence>